<accession>A0A9D2NDH1</accession>
<dbReference type="Proteomes" id="UP000823891">
    <property type="component" value="Unassembled WGS sequence"/>
</dbReference>
<evidence type="ECO:0000256" key="1">
    <source>
        <dbReference type="SAM" id="MobiDB-lite"/>
    </source>
</evidence>
<evidence type="ECO:0000313" key="2">
    <source>
        <dbReference type="EMBL" id="HJC22685.1"/>
    </source>
</evidence>
<dbReference type="AlphaFoldDB" id="A0A9D2NDH1"/>
<dbReference type="InterPro" id="IPR016667">
    <property type="entry name" value="Caps_polysacc_synth_CpsB/CapC"/>
</dbReference>
<feature type="region of interest" description="Disordered" evidence="1">
    <location>
        <begin position="1"/>
        <end position="20"/>
    </location>
</feature>
<sequence>MTGGMDTIGTQKNSGHADISKNADARGCVDIHSSAGIRGYADVHGYIDIHTHILPGVDDGSASMEQSIRMARQAAMEGFSDIILTP</sequence>
<protein>
    <submittedName>
        <fullName evidence="2">Uncharacterized protein</fullName>
    </submittedName>
</protein>
<dbReference type="Gene3D" id="3.20.20.140">
    <property type="entry name" value="Metal-dependent hydrolases"/>
    <property type="match status" value="1"/>
</dbReference>
<reference evidence="2" key="2">
    <citation type="submission" date="2021-04" db="EMBL/GenBank/DDBJ databases">
        <authorList>
            <person name="Gilroy R."/>
        </authorList>
    </citation>
    <scope>NUCLEOTIDE SEQUENCE</scope>
    <source>
        <strain evidence="2">USAMLcec2-132</strain>
    </source>
</reference>
<dbReference type="Pfam" id="PF19567">
    <property type="entry name" value="CpsB_CapC"/>
    <property type="match status" value="1"/>
</dbReference>
<comment type="caution">
    <text evidence="2">The sequence shown here is derived from an EMBL/GenBank/DDBJ whole genome shotgun (WGS) entry which is preliminary data.</text>
</comment>
<dbReference type="EMBL" id="DWWS01000014">
    <property type="protein sequence ID" value="HJC22685.1"/>
    <property type="molecule type" value="Genomic_DNA"/>
</dbReference>
<dbReference type="GO" id="GO:0004725">
    <property type="term" value="F:protein tyrosine phosphatase activity"/>
    <property type="evidence" value="ECO:0007669"/>
    <property type="project" value="InterPro"/>
</dbReference>
<organism evidence="2 3">
    <name type="scientific">Candidatus Eisenbergiella merdavium</name>
    <dbReference type="NCBI Taxonomy" id="2838551"/>
    <lineage>
        <taxon>Bacteria</taxon>
        <taxon>Bacillati</taxon>
        <taxon>Bacillota</taxon>
        <taxon>Clostridia</taxon>
        <taxon>Lachnospirales</taxon>
        <taxon>Lachnospiraceae</taxon>
        <taxon>Eisenbergiella</taxon>
    </lineage>
</organism>
<dbReference type="GO" id="GO:0030145">
    <property type="term" value="F:manganese ion binding"/>
    <property type="evidence" value="ECO:0007669"/>
    <property type="project" value="InterPro"/>
</dbReference>
<feature type="non-terminal residue" evidence="2">
    <location>
        <position position="86"/>
    </location>
</feature>
<reference evidence="2" key="1">
    <citation type="journal article" date="2021" name="PeerJ">
        <title>Extensive microbial diversity within the chicken gut microbiome revealed by metagenomics and culture.</title>
        <authorList>
            <person name="Gilroy R."/>
            <person name="Ravi A."/>
            <person name="Getino M."/>
            <person name="Pursley I."/>
            <person name="Horton D.L."/>
            <person name="Alikhan N.F."/>
            <person name="Baker D."/>
            <person name="Gharbi K."/>
            <person name="Hall N."/>
            <person name="Watson M."/>
            <person name="Adriaenssens E.M."/>
            <person name="Foster-Nyarko E."/>
            <person name="Jarju S."/>
            <person name="Secka A."/>
            <person name="Antonio M."/>
            <person name="Oren A."/>
            <person name="Chaudhuri R.R."/>
            <person name="La Ragione R."/>
            <person name="Hildebrand F."/>
            <person name="Pallen M.J."/>
        </authorList>
    </citation>
    <scope>NUCLEOTIDE SEQUENCE</scope>
    <source>
        <strain evidence="2">USAMLcec2-132</strain>
    </source>
</reference>
<proteinExistence type="predicted"/>
<name>A0A9D2NDH1_9FIRM</name>
<evidence type="ECO:0000313" key="3">
    <source>
        <dbReference type="Proteomes" id="UP000823891"/>
    </source>
</evidence>
<gene>
    <name evidence="2" type="ORF">H9761_03145</name>
</gene>